<dbReference type="STRING" id="197461.A3843_05305"/>
<dbReference type="AlphaFoldDB" id="A0A1U7JJT8"/>
<name>A0A1U7JJT8_9HYPH</name>
<protein>
    <recommendedName>
        <fullName evidence="4">Tip attachment protein J domain-containing protein</fullName>
    </recommendedName>
</protein>
<organism evidence="2 3">
    <name type="scientific">Pseudovibrio exalbescens</name>
    <dbReference type="NCBI Taxonomy" id="197461"/>
    <lineage>
        <taxon>Bacteria</taxon>
        <taxon>Pseudomonadati</taxon>
        <taxon>Pseudomonadota</taxon>
        <taxon>Alphaproteobacteria</taxon>
        <taxon>Hyphomicrobiales</taxon>
        <taxon>Stappiaceae</taxon>
        <taxon>Pseudovibrio</taxon>
    </lineage>
</organism>
<comment type="caution">
    <text evidence="2">The sequence shown here is derived from an EMBL/GenBank/DDBJ whole genome shotgun (WGS) entry which is preliminary data.</text>
</comment>
<evidence type="ECO:0000313" key="2">
    <source>
        <dbReference type="EMBL" id="OKL45003.1"/>
    </source>
</evidence>
<dbReference type="RefSeq" id="WP_028482237.1">
    <property type="nucleotide sequence ID" value="NZ_LVVZ01000008.1"/>
</dbReference>
<dbReference type="EMBL" id="LVVZ01000008">
    <property type="protein sequence ID" value="OKL45003.1"/>
    <property type="molecule type" value="Genomic_DNA"/>
</dbReference>
<proteinExistence type="predicted"/>
<evidence type="ECO:0000256" key="1">
    <source>
        <dbReference type="SAM" id="Phobius"/>
    </source>
</evidence>
<reference evidence="2 3" key="1">
    <citation type="submission" date="2016-03" db="EMBL/GenBank/DDBJ databases">
        <title>Genome sequence of Nesiotobacter sp. nov., a moderately halophilic alphaproteobacterium isolated from the Yellow Sea, China.</title>
        <authorList>
            <person name="Zhang G."/>
            <person name="Zhang R."/>
        </authorList>
    </citation>
    <scope>NUCLEOTIDE SEQUENCE [LARGE SCALE GENOMIC DNA]</scope>
    <source>
        <strain evidence="2 3">WB1-6</strain>
    </source>
</reference>
<dbReference type="Proteomes" id="UP000185783">
    <property type="component" value="Unassembled WGS sequence"/>
</dbReference>
<keyword evidence="1" id="KW-0812">Transmembrane</keyword>
<gene>
    <name evidence="2" type="ORF">A3843_05305</name>
</gene>
<feature type="transmembrane region" description="Helical" evidence="1">
    <location>
        <begin position="36"/>
        <end position="69"/>
    </location>
</feature>
<keyword evidence="3" id="KW-1185">Reference proteome</keyword>
<evidence type="ECO:0000313" key="3">
    <source>
        <dbReference type="Proteomes" id="UP000185783"/>
    </source>
</evidence>
<keyword evidence="1" id="KW-1133">Transmembrane helix</keyword>
<keyword evidence="1" id="KW-0472">Membrane</keyword>
<sequence>MPPVVGAIGSFIAGAAAALGAAPLSLTGILGSGAYAAGYAAAGALASAVGALGVGGVIALGGAVAGLFISAPQTPQAALPSSQRQIVRQAVGYRRKGWGTALGGGQLLFAGVKGSSSRWPGGNNYCMLVAFADGRVSKWRSFLVDGKEVADETGEVSVDDYTEYLRFHARNGTENQTAFDHLIAEFPETVTEHWRGIGTALIAAELRCTNDVYAIFPNAYRTELGAIADLSPVYDQRDATQVFAHQATWEFSRNAALVVQNQLTSPLRENGLAIPVDILDLEDFAAAADDSDREVPGPEGQTRKQWELSGWGAYSETPAAILKRMMVCCDARLRLTSNGKIGIGMGGWQEPTVTLTDQDFLEITQTRGRFVSGTGTVIKSRYTSPDHGYLEQDAIEYVHPAAATYGREVTTADFLMATNHGQVRHLQKITAYRQNADIELECITGVTGLAVIGERFIRIRSDLEGIEGTFELSEDWEYLINDHGNFIGVKFTAISMERDGVEYDELTEGVTPPEVLASVESSIAPDTPTLLISGSGLRQYFEISQSDTSYVHQIEIVDVTDPEDLQTGYLWLEPGQLSSSTVLEDGHEYEIRAKARTVSGLSSPYTDAQTITVSA</sequence>
<evidence type="ECO:0008006" key="4">
    <source>
        <dbReference type="Google" id="ProtNLM"/>
    </source>
</evidence>
<accession>A0A1U7JJT8</accession>